<accession>A0A061RYN1</accession>
<organism evidence="1">
    <name type="scientific">Tetraselmis sp. GSL018</name>
    <dbReference type="NCBI Taxonomy" id="582737"/>
    <lineage>
        <taxon>Eukaryota</taxon>
        <taxon>Viridiplantae</taxon>
        <taxon>Chlorophyta</taxon>
        <taxon>core chlorophytes</taxon>
        <taxon>Chlorodendrophyceae</taxon>
        <taxon>Chlorodendrales</taxon>
        <taxon>Chlorodendraceae</taxon>
        <taxon>Tetraselmis</taxon>
    </lineage>
</organism>
<sequence>PVCARPNVFKRCDHSCCAVAWGPRDTALPAREERFKFVRGNHQAGRQGKGEGGAGRQLLGQITAEAVRLTVDET</sequence>
<proteinExistence type="predicted"/>
<reference evidence="1" key="1">
    <citation type="submission" date="2014-05" db="EMBL/GenBank/DDBJ databases">
        <title>The transcriptome of the halophilic microalga Tetraselmis sp. GSL018 isolated from the Great Salt Lake, Utah.</title>
        <authorList>
            <person name="Jinkerson R.E."/>
            <person name="D'Adamo S."/>
            <person name="Posewitz M.C."/>
        </authorList>
    </citation>
    <scope>NUCLEOTIDE SEQUENCE</scope>
    <source>
        <strain evidence="1">GSL018</strain>
    </source>
</reference>
<dbReference type="AlphaFoldDB" id="A0A061RYN1"/>
<evidence type="ECO:0000313" key="1">
    <source>
        <dbReference type="EMBL" id="JAC75790.1"/>
    </source>
</evidence>
<feature type="non-terminal residue" evidence="1">
    <location>
        <position position="1"/>
    </location>
</feature>
<protein>
    <submittedName>
        <fullName evidence="1">Uncharacterized protein</fullName>
    </submittedName>
</protein>
<dbReference type="EMBL" id="GBEZ01009829">
    <property type="protein sequence ID" value="JAC75790.1"/>
    <property type="molecule type" value="Transcribed_RNA"/>
</dbReference>
<name>A0A061RYN1_9CHLO</name>
<gene>
    <name evidence="1" type="ORF">TSPGSL018_22066</name>
</gene>